<dbReference type="SUPFAM" id="SSF57701">
    <property type="entry name" value="Zn2/Cys6 DNA-binding domain"/>
    <property type="match status" value="1"/>
</dbReference>
<dbReference type="AlphaFoldDB" id="A0A132BEW2"/>
<gene>
    <name evidence="4" type="ORF">LY89DRAFT_740268</name>
</gene>
<dbReference type="OrthoDB" id="4491390at2759"/>
<dbReference type="InParanoid" id="A0A132BEW2"/>
<organism evidence="4 5">
    <name type="scientific">Mollisia scopiformis</name>
    <name type="common">Conifer needle endophyte fungus</name>
    <name type="synonym">Phialocephala scopiformis</name>
    <dbReference type="NCBI Taxonomy" id="149040"/>
    <lineage>
        <taxon>Eukaryota</taxon>
        <taxon>Fungi</taxon>
        <taxon>Dikarya</taxon>
        <taxon>Ascomycota</taxon>
        <taxon>Pezizomycotina</taxon>
        <taxon>Leotiomycetes</taxon>
        <taxon>Helotiales</taxon>
        <taxon>Mollisiaceae</taxon>
        <taxon>Mollisia</taxon>
    </lineage>
</organism>
<dbReference type="GeneID" id="28830292"/>
<reference evidence="4 5" key="1">
    <citation type="submission" date="2015-10" db="EMBL/GenBank/DDBJ databases">
        <title>Full genome of DAOMC 229536 Phialocephala scopiformis, a fungal endophyte of spruce producing the potent anti-insectan compound rugulosin.</title>
        <authorList>
            <consortium name="DOE Joint Genome Institute"/>
            <person name="Walker A.K."/>
            <person name="Frasz S.L."/>
            <person name="Seifert K.A."/>
            <person name="Miller J.D."/>
            <person name="Mondo S.J."/>
            <person name="Labutti K."/>
            <person name="Lipzen A."/>
            <person name="Dockter R."/>
            <person name="Kennedy M."/>
            <person name="Grigoriev I.V."/>
            <person name="Spatafora J.W."/>
        </authorList>
    </citation>
    <scope>NUCLEOTIDE SEQUENCE [LARGE SCALE GENOMIC DNA]</scope>
    <source>
        <strain evidence="4 5">CBS 120377</strain>
    </source>
</reference>
<dbReference type="KEGG" id="psco:LY89DRAFT_740268"/>
<feature type="compositionally biased region" description="Polar residues" evidence="2">
    <location>
        <begin position="412"/>
        <end position="421"/>
    </location>
</feature>
<dbReference type="PANTHER" id="PTHR38111:SF11">
    <property type="entry name" value="TRANSCRIPTION FACTOR DOMAIN-CONTAINING PROTEIN-RELATED"/>
    <property type="match status" value="1"/>
</dbReference>
<dbReference type="PROSITE" id="PS50048">
    <property type="entry name" value="ZN2_CY6_FUNGAL_2"/>
    <property type="match status" value="1"/>
</dbReference>
<keyword evidence="1" id="KW-0539">Nucleus</keyword>
<dbReference type="InterPro" id="IPR053178">
    <property type="entry name" value="Osmoadaptation_assoc"/>
</dbReference>
<dbReference type="InterPro" id="IPR001138">
    <property type="entry name" value="Zn2Cys6_DnaBD"/>
</dbReference>
<dbReference type="STRING" id="149040.A0A132BEW2"/>
<evidence type="ECO:0000256" key="2">
    <source>
        <dbReference type="SAM" id="MobiDB-lite"/>
    </source>
</evidence>
<dbReference type="Proteomes" id="UP000070700">
    <property type="component" value="Unassembled WGS sequence"/>
</dbReference>
<feature type="domain" description="Zn(2)-C6 fungal-type" evidence="3">
    <location>
        <begin position="10"/>
        <end position="38"/>
    </location>
</feature>
<dbReference type="Gene3D" id="4.10.240.10">
    <property type="entry name" value="Zn(2)-C6 fungal-type DNA-binding domain"/>
    <property type="match status" value="1"/>
</dbReference>
<sequence>MVGVPGKSKGCHTCRRRRVKCDLGQPNCARCTKIGKVCEGYERGLVFLNRTATGLEKRKGLEEALPRKSSESTILGNNIEGIADGSCLADMNVEAQRVPPQIDGKILIVKRYESLFLEDFLPSDPRRGGNILGLWLLESVCAVKPNRALDCANEALFLTRVGRMNGDSSTATQGRLRYGQALREVQRALLDKIEALRDETLAACQALSLYETLESSGSAVRGQKNHLQGIVKLLKHRQSIKSQSALSVALTDYFYYTTMVLCIQQRSLAAFGNLGGKASIWPYGNTIEQKLYDKGFLLAATFEAIDRTLDTETISERGPRITALVDRCQKLDQELDIWYAELLEAAKSKHTWQAFLPQLQNQTQEPIAFPDLRLAHILLCFWALRMVLTLTLVSLHKMRFEAQDKTQDHNIDTGSQQTTSDSMERESRGGYQTQQGPPVKEMFGKATYYADLIVRGLPYVTREEMGIASWLRSIFGLRGALGVFRFTRNLEKVRYCEEVVAMLTTERGISFAADIARQSARWGDTKERYP</sequence>
<dbReference type="PROSITE" id="PS00463">
    <property type="entry name" value="ZN2_CY6_FUNGAL_1"/>
    <property type="match status" value="1"/>
</dbReference>
<dbReference type="EMBL" id="KQ947429">
    <property type="protein sequence ID" value="KUJ10559.1"/>
    <property type="molecule type" value="Genomic_DNA"/>
</dbReference>
<dbReference type="PANTHER" id="PTHR38111">
    <property type="entry name" value="ZN(2)-C6 FUNGAL-TYPE DOMAIN-CONTAINING PROTEIN-RELATED"/>
    <property type="match status" value="1"/>
</dbReference>
<evidence type="ECO:0000256" key="1">
    <source>
        <dbReference type="ARBA" id="ARBA00023242"/>
    </source>
</evidence>
<dbReference type="GO" id="GO:0000981">
    <property type="term" value="F:DNA-binding transcription factor activity, RNA polymerase II-specific"/>
    <property type="evidence" value="ECO:0007669"/>
    <property type="project" value="InterPro"/>
</dbReference>
<evidence type="ECO:0000313" key="4">
    <source>
        <dbReference type="EMBL" id="KUJ10559.1"/>
    </source>
</evidence>
<dbReference type="Pfam" id="PF00172">
    <property type="entry name" value="Zn_clus"/>
    <property type="match status" value="1"/>
</dbReference>
<dbReference type="RefSeq" id="XP_018064914.1">
    <property type="nucleotide sequence ID" value="XM_018220566.1"/>
</dbReference>
<dbReference type="CDD" id="cd00067">
    <property type="entry name" value="GAL4"/>
    <property type="match status" value="1"/>
</dbReference>
<protein>
    <recommendedName>
        <fullName evidence="3">Zn(2)-C6 fungal-type domain-containing protein</fullName>
    </recommendedName>
</protein>
<dbReference type="GO" id="GO:0008270">
    <property type="term" value="F:zinc ion binding"/>
    <property type="evidence" value="ECO:0007669"/>
    <property type="project" value="InterPro"/>
</dbReference>
<proteinExistence type="predicted"/>
<dbReference type="SMART" id="SM00066">
    <property type="entry name" value="GAL4"/>
    <property type="match status" value="1"/>
</dbReference>
<dbReference type="InterPro" id="IPR036864">
    <property type="entry name" value="Zn2-C6_fun-type_DNA-bd_sf"/>
</dbReference>
<name>A0A132BEW2_MOLSC</name>
<evidence type="ECO:0000259" key="3">
    <source>
        <dbReference type="PROSITE" id="PS50048"/>
    </source>
</evidence>
<accession>A0A132BEW2</accession>
<feature type="region of interest" description="Disordered" evidence="2">
    <location>
        <begin position="406"/>
        <end position="436"/>
    </location>
</feature>
<keyword evidence="5" id="KW-1185">Reference proteome</keyword>
<evidence type="ECO:0000313" key="5">
    <source>
        <dbReference type="Proteomes" id="UP000070700"/>
    </source>
</evidence>